<organism evidence="1 2">
    <name type="scientific">Halalkalibacter suaedae</name>
    <dbReference type="NCBI Taxonomy" id="2822140"/>
    <lineage>
        <taxon>Bacteria</taxon>
        <taxon>Bacillati</taxon>
        <taxon>Bacillota</taxon>
        <taxon>Bacilli</taxon>
        <taxon>Bacillales</taxon>
        <taxon>Bacillaceae</taxon>
        <taxon>Halalkalibacter</taxon>
    </lineage>
</organism>
<reference evidence="1" key="1">
    <citation type="submission" date="2021-03" db="EMBL/GenBank/DDBJ databases">
        <title>Bacillus suaedae sp. nov., isolated from Suaeda aralocaspica.</title>
        <authorList>
            <person name="Lei R.F.R."/>
        </authorList>
    </citation>
    <scope>NUCLEOTIDE SEQUENCE</scope>
    <source>
        <strain evidence="1">YZJH907-2</strain>
    </source>
</reference>
<evidence type="ECO:0000313" key="2">
    <source>
        <dbReference type="Proteomes" id="UP000678228"/>
    </source>
</evidence>
<protein>
    <submittedName>
        <fullName evidence="1">Uncharacterized protein</fullName>
    </submittedName>
</protein>
<accession>A0A940WPL4</accession>
<dbReference type="Proteomes" id="UP000678228">
    <property type="component" value="Unassembled WGS sequence"/>
</dbReference>
<evidence type="ECO:0000313" key="1">
    <source>
        <dbReference type="EMBL" id="MBP3950329.1"/>
    </source>
</evidence>
<gene>
    <name evidence="1" type="ORF">J7W16_04230</name>
</gene>
<proteinExistence type="predicted"/>
<dbReference type="EMBL" id="JAGKSQ010000002">
    <property type="protein sequence ID" value="MBP3950329.1"/>
    <property type="molecule type" value="Genomic_DNA"/>
</dbReference>
<sequence>MDLVPKRKGQYRFRELLPNGQYMHLYFTRYRSNNENVSFEWQVTLVILDNPQRRSANLWFKKNKRARSTGDGSLTGMIRALYHILEFRSALNMNEEIFVAFEDQKRCRAYRWLLRHEFQECIQHDTDRMIGYVSRNPAIWEYVKEVNEHDNQVDEMEPRGN</sequence>
<comment type="caution">
    <text evidence="1">The sequence shown here is derived from an EMBL/GenBank/DDBJ whole genome shotgun (WGS) entry which is preliminary data.</text>
</comment>
<dbReference type="AlphaFoldDB" id="A0A940WPL4"/>
<dbReference type="RefSeq" id="WP_210595980.1">
    <property type="nucleotide sequence ID" value="NZ_JAGKSQ010000002.1"/>
</dbReference>
<keyword evidence="2" id="KW-1185">Reference proteome</keyword>
<name>A0A940WPL4_9BACI</name>